<protein>
    <submittedName>
        <fullName evidence="1">Uncharacterized protein</fullName>
    </submittedName>
</protein>
<sequence>MNRVKFKKPDTDKCDGCRFCGWDSEYQEYHCYAPWCRDGSAYVQYKGIYKNGEWM</sequence>
<dbReference type="RefSeq" id="WP_274703074.1">
    <property type="nucleotide sequence ID" value="NZ_JAQSVD010000020.1"/>
</dbReference>
<evidence type="ECO:0000313" key="1">
    <source>
        <dbReference type="EMBL" id="MDE1472819.1"/>
    </source>
</evidence>
<reference evidence="1 2" key="1">
    <citation type="submission" date="2023-02" db="EMBL/GenBank/DDBJ databases">
        <title>Comparative genome analysis of Eubacterium limosum species.</title>
        <authorList>
            <person name="Bak J.E."/>
        </authorList>
    </citation>
    <scope>NUCLEOTIDE SEQUENCE [LARGE SCALE GENOMIC DNA]</scope>
    <source>
        <strain evidence="1 2">KGMB01548</strain>
    </source>
</reference>
<proteinExistence type="predicted"/>
<gene>
    <name evidence="1" type="ORF">PTZ04_21385</name>
</gene>
<accession>A0ABT5UV29</accession>
<dbReference type="Proteomes" id="UP001215087">
    <property type="component" value="Unassembled WGS sequence"/>
</dbReference>
<name>A0ABT5UV29_EUBLI</name>
<dbReference type="EMBL" id="JAQSVD010000020">
    <property type="protein sequence ID" value="MDE1472819.1"/>
    <property type="molecule type" value="Genomic_DNA"/>
</dbReference>
<organism evidence="1 2">
    <name type="scientific">Eubacterium limosum</name>
    <dbReference type="NCBI Taxonomy" id="1736"/>
    <lineage>
        <taxon>Bacteria</taxon>
        <taxon>Bacillati</taxon>
        <taxon>Bacillota</taxon>
        <taxon>Clostridia</taxon>
        <taxon>Eubacteriales</taxon>
        <taxon>Eubacteriaceae</taxon>
        <taxon>Eubacterium</taxon>
    </lineage>
</organism>
<comment type="caution">
    <text evidence="1">The sequence shown here is derived from an EMBL/GenBank/DDBJ whole genome shotgun (WGS) entry which is preliminary data.</text>
</comment>
<keyword evidence="2" id="KW-1185">Reference proteome</keyword>
<evidence type="ECO:0000313" key="2">
    <source>
        <dbReference type="Proteomes" id="UP001215087"/>
    </source>
</evidence>